<evidence type="ECO:0000313" key="3">
    <source>
        <dbReference type="Proteomes" id="UP000321947"/>
    </source>
</evidence>
<dbReference type="PANTHER" id="PTHR46398">
    <property type="entry name" value="ALPHA/BETA-HYDROLASES SUPERFAMILY PROTEIN"/>
    <property type="match status" value="1"/>
</dbReference>
<dbReference type="Proteomes" id="UP000321947">
    <property type="component" value="Unassembled WGS sequence"/>
</dbReference>
<dbReference type="EMBL" id="SSTD01016175">
    <property type="protein sequence ID" value="TYK01610.1"/>
    <property type="molecule type" value="Genomic_DNA"/>
</dbReference>
<proteinExistence type="predicted"/>
<dbReference type="AlphaFoldDB" id="A0A5D3BR88"/>
<feature type="compositionally biased region" description="Acidic residues" evidence="1">
    <location>
        <begin position="46"/>
        <end position="66"/>
    </location>
</feature>
<evidence type="ECO:0000313" key="2">
    <source>
        <dbReference type="EMBL" id="TYK01610.1"/>
    </source>
</evidence>
<dbReference type="PANTHER" id="PTHR46398:SF7">
    <property type="entry name" value="ALPHA_BETA-HYDROLASES SUPERFAMILY PROTEIN"/>
    <property type="match status" value="1"/>
</dbReference>
<accession>A0A5D3BR88</accession>
<reference evidence="2 3" key="1">
    <citation type="submission" date="2019-08" db="EMBL/GenBank/DDBJ databases">
        <title>Draft genome sequences of two oriental melons (Cucumis melo L. var makuwa).</title>
        <authorList>
            <person name="Kwon S.-Y."/>
        </authorList>
    </citation>
    <scope>NUCLEOTIDE SEQUENCE [LARGE SCALE GENOMIC DNA]</scope>
    <source>
        <strain evidence="3">cv. Chang Bougi</strain>
        <tissue evidence="2">Leaf</tissue>
    </source>
</reference>
<organism evidence="2 3">
    <name type="scientific">Cucumis melo var. makuwa</name>
    <name type="common">Oriental melon</name>
    <dbReference type="NCBI Taxonomy" id="1194695"/>
    <lineage>
        <taxon>Eukaryota</taxon>
        <taxon>Viridiplantae</taxon>
        <taxon>Streptophyta</taxon>
        <taxon>Embryophyta</taxon>
        <taxon>Tracheophyta</taxon>
        <taxon>Spermatophyta</taxon>
        <taxon>Magnoliopsida</taxon>
        <taxon>eudicotyledons</taxon>
        <taxon>Gunneridae</taxon>
        <taxon>Pentapetalae</taxon>
        <taxon>rosids</taxon>
        <taxon>fabids</taxon>
        <taxon>Cucurbitales</taxon>
        <taxon>Cucurbitaceae</taxon>
        <taxon>Benincaseae</taxon>
        <taxon>Cucumis</taxon>
    </lineage>
</organism>
<feature type="region of interest" description="Disordered" evidence="1">
    <location>
        <begin position="91"/>
        <end position="114"/>
    </location>
</feature>
<sequence>MKETADSTITTAPTVQKFERKRTLDKEHKDALDRAVSLNVPHAVSVDDEASREDDETQEPPTENEEFSTKTKPVSGRTNWDEVVEKLFHRNESGGLLLRKDVATATSEAPHQSQ</sequence>
<comment type="caution">
    <text evidence="2">The sequence shown here is derived from an EMBL/GenBank/DDBJ whole genome shotgun (WGS) entry which is preliminary data.</text>
</comment>
<name>A0A5D3BR88_CUCMM</name>
<gene>
    <name evidence="2" type="ORF">E5676_scaffold451G002090</name>
</gene>
<feature type="region of interest" description="Disordered" evidence="1">
    <location>
        <begin position="1"/>
        <end position="79"/>
    </location>
</feature>
<evidence type="ECO:0000256" key="1">
    <source>
        <dbReference type="SAM" id="MobiDB-lite"/>
    </source>
</evidence>
<feature type="compositionally biased region" description="Basic and acidic residues" evidence="1">
    <location>
        <begin position="91"/>
        <end position="102"/>
    </location>
</feature>
<feature type="compositionally biased region" description="Polar residues" evidence="1">
    <location>
        <begin position="104"/>
        <end position="114"/>
    </location>
</feature>
<protein>
    <submittedName>
        <fullName evidence="2">Sn1-specific diacylglycerol lipase alpha</fullName>
    </submittedName>
</protein>
<feature type="compositionally biased region" description="Polar residues" evidence="1">
    <location>
        <begin position="1"/>
        <end position="14"/>
    </location>
</feature>
<feature type="compositionally biased region" description="Basic and acidic residues" evidence="1">
    <location>
        <begin position="17"/>
        <end position="33"/>
    </location>
</feature>